<evidence type="ECO:0000256" key="6">
    <source>
        <dbReference type="SAM" id="MobiDB-lite"/>
    </source>
</evidence>
<protein>
    <submittedName>
        <fullName evidence="7">Chromatin structure remodeling complex protein sfh1</fullName>
    </submittedName>
</protein>
<dbReference type="EMBL" id="PUHW01000391">
    <property type="protein sequence ID" value="KAG0686745.1"/>
    <property type="molecule type" value="Genomic_DNA"/>
</dbReference>
<gene>
    <name evidence="7" type="primary">SFH1</name>
    <name evidence="7" type="ORF">C6P40_003458</name>
</gene>
<evidence type="ECO:0000256" key="5">
    <source>
        <dbReference type="ARBA" id="ARBA00023242"/>
    </source>
</evidence>
<organism evidence="7 8">
    <name type="scientific">Pichia californica</name>
    <dbReference type="NCBI Taxonomy" id="460514"/>
    <lineage>
        <taxon>Eukaryota</taxon>
        <taxon>Fungi</taxon>
        <taxon>Dikarya</taxon>
        <taxon>Ascomycota</taxon>
        <taxon>Saccharomycotina</taxon>
        <taxon>Pichiomycetes</taxon>
        <taxon>Pichiales</taxon>
        <taxon>Pichiaceae</taxon>
        <taxon>Pichia</taxon>
    </lineage>
</organism>
<dbReference type="Pfam" id="PF04855">
    <property type="entry name" value="SNF5"/>
    <property type="match status" value="1"/>
</dbReference>
<feature type="region of interest" description="Disordered" evidence="6">
    <location>
        <begin position="112"/>
        <end position="160"/>
    </location>
</feature>
<keyword evidence="5" id="KW-0539">Nucleus</keyword>
<keyword evidence="8" id="KW-1185">Reference proteome</keyword>
<dbReference type="GO" id="GO:0000228">
    <property type="term" value="C:nuclear chromosome"/>
    <property type="evidence" value="ECO:0007669"/>
    <property type="project" value="InterPro"/>
</dbReference>
<dbReference type="AlphaFoldDB" id="A0A9P6WGG7"/>
<evidence type="ECO:0000313" key="8">
    <source>
        <dbReference type="Proteomes" id="UP000697127"/>
    </source>
</evidence>
<dbReference type="PANTHER" id="PTHR10019">
    <property type="entry name" value="SNF5"/>
    <property type="match status" value="1"/>
</dbReference>
<sequence length="449" mass="51580">MSSNVTSKPLFPQALTTSFAHRLSQSNNSLFSNLSTSRTTKRQATSKVNYSEDYPDLDFDFEDSNNNQNSINNINNNIHNINNTTNGLLNNGLQILDLNGALNQFSTDNNFNNINNNNNNTNLNHDQENGSDSNEDNDYDYIEDDKDSGEIDDEKNDATYEDPNAAYDVYKNLILNSNNRSINLSNYYGNKEAPHELPKINFTPFEIMSNYSNPEIIIPIKLKINTSNAVINDNILWNLNETLITPEIYSSIMSSELDLNKNIESNITNQIKDQIQSFKDLLANPNNSIIDQFLLNEKEFHVVLDISANIGEDFYTDKIEWNLLDNSFTPEMFAKTVCMDIGLKPEFETAIAVAIYDEIYKFKRELIENPQQVSQNIDSLPFFNMINPDDASKSIVQGLRYDTKKYGEEFSPTVEKLNEWEIEKRETEKERNLRRRKRETLRVVSGVVR</sequence>
<evidence type="ECO:0000256" key="1">
    <source>
        <dbReference type="ARBA" id="ARBA00004123"/>
    </source>
</evidence>
<dbReference type="InterPro" id="IPR006939">
    <property type="entry name" value="SNF5"/>
</dbReference>
<dbReference type="Proteomes" id="UP000697127">
    <property type="component" value="Unassembled WGS sequence"/>
</dbReference>
<comment type="similarity">
    <text evidence="2">Belongs to the SNF5 family.</text>
</comment>
<dbReference type="GO" id="GO:0006338">
    <property type="term" value="P:chromatin remodeling"/>
    <property type="evidence" value="ECO:0007669"/>
    <property type="project" value="InterPro"/>
</dbReference>
<evidence type="ECO:0000256" key="2">
    <source>
        <dbReference type="ARBA" id="ARBA00010239"/>
    </source>
</evidence>
<feature type="region of interest" description="Disordered" evidence="6">
    <location>
        <begin position="30"/>
        <end position="49"/>
    </location>
</feature>
<keyword evidence="3" id="KW-0805">Transcription regulation</keyword>
<comment type="subcellular location">
    <subcellularLocation>
        <location evidence="1">Nucleus</location>
    </subcellularLocation>
</comment>
<feature type="compositionally biased region" description="Acidic residues" evidence="6">
    <location>
        <begin position="133"/>
        <end position="155"/>
    </location>
</feature>
<accession>A0A9P6WGG7</accession>
<reference evidence="7" key="1">
    <citation type="submission" date="2020-11" db="EMBL/GenBank/DDBJ databases">
        <title>Kefir isolates.</title>
        <authorList>
            <person name="Marcisauskas S."/>
            <person name="Kim Y."/>
            <person name="Blasche S."/>
        </authorList>
    </citation>
    <scope>NUCLEOTIDE SEQUENCE</scope>
    <source>
        <strain evidence="7">Olga-1</strain>
    </source>
</reference>
<feature type="compositionally biased region" description="Low complexity" evidence="6">
    <location>
        <begin position="112"/>
        <end position="124"/>
    </location>
</feature>
<evidence type="ECO:0000313" key="7">
    <source>
        <dbReference type="EMBL" id="KAG0686745.1"/>
    </source>
</evidence>
<name>A0A9P6WGG7_9ASCO</name>
<comment type="caution">
    <text evidence="7">The sequence shown here is derived from an EMBL/GenBank/DDBJ whole genome shotgun (WGS) entry which is preliminary data.</text>
</comment>
<dbReference type="OrthoDB" id="10258327at2759"/>
<keyword evidence="4" id="KW-0804">Transcription</keyword>
<proteinExistence type="inferred from homology"/>
<evidence type="ECO:0000256" key="4">
    <source>
        <dbReference type="ARBA" id="ARBA00023163"/>
    </source>
</evidence>
<evidence type="ECO:0000256" key="3">
    <source>
        <dbReference type="ARBA" id="ARBA00023015"/>
    </source>
</evidence>